<sequence length="48" mass="5171">MDKQKKVTPIGPSKRKPVTDSQVHVVSSGYKSKKAPSGCGSCGKRRIK</sequence>
<protein>
    <submittedName>
        <fullName evidence="2">Uncharacterized protein</fullName>
    </submittedName>
</protein>
<dbReference type="Proteomes" id="UP000180175">
    <property type="component" value="Chromosome"/>
</dbReference>
<organism evidence="2 3">
    <name type="scientific">Anaerobacillus isosaccharinicus</name>
    <dbReference type="NCBI Taxonomy" id="1532552"/>
    <lineage>
        <taxon>Bacteria</taxon>
        <taxon>Bacillati</taxon>
        <taxon>Bacillota</taxon>
        <taxon>Bacilli</taxon>
        <taxon>Bacillales</taxon>
        <taxon>Bacillaceae</taxon>
        <taxon>Anaerobacillus</taxon>
    </lineage>
</organism>
<evidence type="ECO:0000313" key="2">
    <source>
        <dbReference type="EMBL" id="QOY34198.1"/>
    </source>
</evidence>
<reference evidence="2 3" key="2">
    <citation type="journal article" date="2019" name="Int. J. Syst. Evol. Microbiol.">
        <title>Anaerobacillus isosaccharinicus sp. nov., an alkaliphilic bacterium which degrades isosaccharinic acid.</title>
        <authorList>
            <person name="Bassil N.M."/>
            <person name="Lloyd J.R."/>
        </authorList>
    </citation>
    <scope>NUCLEOTIDE SEQUENCE [LARGE SCALE GENOMIC DNA]</scope>
    <source>
        <strain evidence="2 3">NB2006</strain>
    </source>
</reference>
<dbReference type="EMBL" id="CP063356">
    <property type="protein sequence ID" value="QOY34198.1"/>
    <property type="molecule type" value="Genomic_DNA"/>
</dbReference>
<evidence type="ECO:0000256" key="1">
    <source>
        <dbReference type="SAM" id="MobiDB-lite"/>
    </source>
</evidence>
<feature type="region of interest" description="Disordered" evidence="1">
    <location>
        <begin position="1"/>
        <end position="48"/>
    </location>
</feature>
<keyword evidence="3" id="KW-1185">Reference proteome</keyword>
<dbReference type="KEGG" id="aia:AWH56_015845"/>
<gene>
    <name evidence="2" type="ORF">AWH56_015845</name>
</gene>
<name>A0A7S7L4E1_9BACI</name>
<evidence type="ECO:0000313" key="3">
    <source>
        <dbReference type="Proteomes" id="UP000180175"/>
    </source>
</evidence>
<accession>A0A7S7L4E1</accession>
<reference evidence="2 3" key="1">
    <citation type="journal article" date="2017" name="Genome Announc.">
        <title>Draft Genome Sequences of Four Alkaliphilic Bacteria Belonging to the Anaerobacillus Genus.</title>
        <authorList>
            <person name="Bassil N.M."/>
            <person name="Lloyd J.R."/>
        </authorList>
    </citation>
    <scope>NUCLEOTIDE SEQUENCE [LARGE SCALE GENOMIC DNA]</scope>
    <source>
        <strain evidence="2 3">NB2006</strain>
    </source>
</reference>
<proteinExistence type="predicted"/>
<dbReference type="AlphaFoldDB" id="A0A7S7L4E1"/>
<dbReference type="RefSeq" id="WP_159432579.1">
    <property type="nucleotide sequence ID" value="NZ_CP063356.2"/>
</dbReference>